<protein>
    <submittedName>
        <fullName evidence="3">T9SS C-terminal target domain-containing protein</fullName>
    </submittedName>
</protein>
<keyword evidence="4" id="KW-1185">Reference proteome</keyword>
<dbReference type="RefSeq" id="WP_119756953.1">
    <property type="nucleotide sequence ID" value="NZ_CP032382.1"/>
</dbReference>
<evidence type="ECO:0000256" key="1">
    <source>
        <dbReference type="SAM" id="SignalP"/>
    </source>
</evidence>
<evidence type="ECO:0000259" key="2">
    <source>
        <dbReference type="Pfam" id="PF18962"/>
    </source>
</evidence>
<gene>
    <name evidence="3" type="ORF">D4L85_25475</name>
</gene>
<dbReference type="Pfam" id="PF18962">
    <property type="entry name" value="Por_Secre_tail"/>
    <property type="match status" value="1"/>
</dbReference>
<evidence type="ECO:0000313" key="4">
    <source>
        <dbReference type="Proteomes" id="UP000266183"/>
    </source>
</evidence>
<name>A0A385SS86_9BACT</name>
<dbReference type="AlphaFoldDB" id="A0A385SS86"/>
<feature type="domain" description="Secretion system C-terminal sorting" evidence="2">
    <location>
        <begin position="561"/>
        <end position="630"/>
    </location>
</feature>
<sequence length="637" mass="71192">MKKNRPALCSPWSLLLFALCIAGRVSGQFSPVTLPAGLQPTESEMVVYQNNLMLVLQNAEHNSFSLHKYNGAVAAVPLPKGYNLYQDTQFEQLKDMLYFMPDRTTSTGRAELLRYDGATVTPIDIPDELIPRETIRLIGHTPFSYHDVLYIEAISLDSAIDDANPITHWIKYDGTSFSRMSLSFLYSCIRPWGPEVVSDKKLFNDKMYMRYYTYIGGRQIVIFDGVDVTLDFDSPHPDFIGEPGGCDMEVFNDLLYIPTFEPRPIDPIFEHGGLLNSYDGTTEEEVFIPSGLRYVKTTLEPYAGKLRGVMNDGSFFPQWYAYDGTNFTATPLPPGTRIYPGGDQRVYRCQLYIVLSTGSVIAPVYALYAYGDPLECAVLPAAVERIDIHAYARERDWCWTGIDVDWTLPTPCTPPCIDPLIRVALLDKPGQEVWSQMYDKPFQATYPVDDKQSFIATTAIGTQKVFQDFVVFDKELVPAGIEEVKLQMTSRDQKIQLNVATEKDVKVPFIIALQDADGKTLWQQKFTAPLATVVEVAAPQRGTTLRFMLDGSVTQVTSLSVFPNPASGNPSIEVGTNGAKLSTRLTITDFFGKTIYQKDVTAPVIIQPDLSQAPKGLYFINVAGPDGRVHRQTLVLK</sequence>
<accession>A0A385SS86</accession>
<dbReference type="InterPro" id="IPR026444">
    <property type="entry name" value="Secre_tail"/>
</dbReference>
<dbReference type="Proteomes" id="UP000266183">
    <property type="component" value="Chromosome"/>
</dbReference>
<feature type="signal peptide" evidence="1">
    <location>
        <begin position="1"/>
        <end position="27"/>
    </location>
</feature>
<dbReference type="KEGG" id="chk:D4L85_25475"/>
<reference evidence="4" key="1">
    <citation type="submission" date="2018-09" db="EMBL/GenBank/DDBJ databases">
        <title>Chryseolinea sp. KIS68-18 isolated from soil.</title>
        <authorList>
            <person name="Weon H.-Y."/>
            <person name="Kwon S.-W."/>
            <person name="Lee S.A."/>
        </authorList>
    </citation>
    <scope>NUCLEOTIDE SEQUENCE [LARGE SCALE GENOMIC DNA]</scope>
    <source>
        <strain evidence="4">KIS68-18</strain>
    </source>
</reference>
<evidence type="ECO:0000313" key="3">
    <source>
        <dbReference type="EMBL" id="AYB33724.1"/>
    </source>
</evidence>
<dbReference type="EMBL" id="CP032382">
    <property type="protein sequence ID" value="AYB33724.1"/>
    <property type="molecule type" value="Genomic_DNA"/>
</dbReference>
<dbReference type="NCBIfam" id="TIGR04183">
    <property type="entry name" value="Por_Secre_tail"/>
    <property type="match status" value="1"/>
</dbReference>
<dbReference type="OrthoDB" id="5485925at2"/>
<keyword evidence="1" id="KW-0732">Signal</keyword>
<organism evidence="3 4">
    <name type="scientific">Chryseolinea soli</name>
    <dbReference type="NCBI Taxonomy" id="2321403"/>
    <lineage>
        <taxon>Bacteria</taxon>
        <taxon>Pseudomonadati</taxon>
        <taxon>Bacteroidota</taxon>
        <taxon>Cytophagia</taxon>
        <taxon>Cytophagales</taxon>
        <taxon>Fulvivirgaceae</taxon>
        <taxon>Chryseolinea</taxon>
    </lineage>
</organism>
<feature type="chain" id="PRO_5017215100" evidence="1">
    <location>
        <begin position="28"/>
        <end position="637"/>
    </location>
</feature>
<proteinExistence type="predicted"/>